<reference evidence="1 2" key="1">
    <citation type="submission" date="2012-05" db="EMBL/GenBank/DDBJ databases">
        <title>Recombination and specialization in a pathogen metapopulation.</title>
        <authorList>
            <person name="Gardiner A."/>
            <person name="Kemen E."/>
            <person name="Schultz-Larsen T."/>
            <person name="MacLean D."/>
            <person name="Van Oosterhout C."/>
            <person name="Jones J.D.G."/>
        </authorList>
    </citation>
    <scope>NUCLEOTIDE SEQUENCE [LARGE SCALE GENOMIC DNA]</scope>
    <source>
        <strain evidence="1 2">Ac Nc2</strain>
    </source>
</reference>
<dbReference type="Proteomes" id="UP000053237">
    <property type="component" value="Unassembled WGS sequence"/>
</dbReference>
<name>A0A024GB63_9STRA</name>
<organism evidence="1 2">
    <name type="scientific">Albugo candida</name>
    <dbReference type="NCBI Taxonomy" id="65357"/>
    <lineage>
        <taxon>Eukaryota</taxon>
        <taxon>Sar</taxon>
        <taxon>Stramenopiles</taxon>
        <taxon>Oomycota</taxon>
        <taxon>Peronosporomycetes</taxon>
        <taxon>Albuginales</taxon>
        <taxon>Albuginaceae</taxon>
        <taxon>Albugo</taxon>
    </lineage>
</organism>
<dbReference type="AlphaFoldDB" id="A0A024GB63"/>
<accession>A0A024GB63</accession>
<gene>
    <name evidence="1" type="ORF">BN9_047820</name>
</gene>
<sequence length="141" mass="16499">MMISFIKIWQEFNRIFLSLSPTHTFTRRRSLSRFSYATKELSTKPTSCRFFSTHQLLASAFYRYSFQMRFEMAIVQTVHVSDNMLIDFDMYCRAISICSMLKALQECIISSLHTKSLLPALICRFFSSLIRVFIITMASTV</sequence>
<dbReference type="EMBL" id="CAIX01000059">
    <property type="protein sequence ID" value="CCI43998.1"/>
    <property type="molecule type" value="Genomic_DNA"/>
</dbReference>
<evidence type="ECO:0000313" key="1">
    <source>
        <dbReference type="EMBL" id="CCI43998.1"/>
    </source>
</evidence>
<proteinExistence type="predicted"/>
<keyword evidence="2" id="KW-1185">Reference proteome</keyword>
<protein>
    <submittedName>
        <fullName evidence="1">Uncharacterized protein</fullName>
    </submittedName>
</protein>
<evidence type="ECO:0000313" key="2">
    <source>
        <dbReference type="Proteomes" id="UP000053237"/>
    </source>
</evidence>
<dbReference type="InParanoid" id="A0A024GB63"/>
<comment type="caution">
    <text evidence="1">The sequence shown here is derived from an EMBL/GenBank/DDBJ whole genome shotgun (WGS) entry which is preliminary data.</text>
</comment>